<dbReference type="AlphaFoldDB" id="A0A5J4KF26"/>
<evidence type="ECO:0000256" key="4">
    <source>
        <dbReference type="ARBA" id="ARBA00021948"/>
    </source>
</evidence>
<dbReference type="Gene3D" id="3.90.1560.10">
    <property type="entry name" value="ComB-like"/>
    <property type="match status" value="1"/>
</dbReference>
<comment type="caution">
    <text evidence="8">The sequence shown here is derived from an EMBL/GenBank/DDBJ whole genome shotgun (WGS) entry which is preliminary data.</text>
</comment>
<sequence>MQLYVFFTPETILPERAQAGDVYIVIDLIRATTTMTVMLEQGARRVLVAESIEQARAGAAAHPGRALCGERNVRRIPGFDYGNSPREFAQLDLQGRELILTTTNGTRAFHACPPETIRLAGCFRNAHAVVSAALTLARERERDIALVCAGEFGYFALDDAVCAGYLAAELLRLAGPDHQEADPGSPVLTPHGSALAAIAIYEAYKPPRVLEYSESSLTVLRAGLVDDPPFCVEIDRSSVVPAVSGREPETGLLIVEPLAL</sequence>
<keyword evidence="6" id="KW-0460">Magnesium</keyword>
<dbReference type="GO" id="GO:0000287">
    <property type="term" value="F:magnesium ion binding"/>
    <property type="evidence" value="ECO:0007669"/>
    <property type="project" value="InterPro"/>
</dbReference>
<evidence type="ECO:0000256" key="3">
    <source>
        <dbReference type="ARBA" id="ARBA00012953"/>
    </source>
</evidence>
<dbReference type="EMBL" id="BKZV01000005">
    <property type="protein sequence ID" value="GER84971.1"/>
    <property type="molecule type" value="Genomic_DNA"/>
</dbReference>
<dbReference type="EC" id="3.1.3.71" evidence="3"/>
<dbReference type="GO" id="GO:0050545">
    <property type="term" value="F:sulfopyruvate decarboxylase activity"/>
    <property type="evidence" value="ECO:0007669"/>
    <property type="project" value="TreeGrafter"/>
</dbReference>
<proteinExistence type="inferred from homology"/>
<gene>
    <name evidence="8" type="primary">comB</name>
    <name evidence="8" type="ORF">KTAU_36070</name>
</gene>
<dbReference type="Proteomes" id="UP000334820">
    <property type="component" value="Unassembled WGS sequence"/>
</dbReference>
<dbReference type="InterPro" id="IPR036702">
    <property type="entry name" value="ComB-like_sf"/>
</dbReference>
<evidence type="ECO:0000256" key="6">
    <source>
        <dbReference type="ARBA" id="ARBA00022842"/>
    </source>
</evidence>
<protein>
    <recommendedName>
        <fullName evidence="4">Probable 2-phosphosulfolactate phosphatase</fullName>
        <ecNumber evidence="3">3.1.3.71</ecNumber>
    </recommendedName>
</protein>
<evidence type="ECO:0000256" key="2">
    <source>
        <dbReference type="ARBA" id="ARBA00009997"/>
    </source>
</evidence>
<keyword evidence="9" id="KW-1185">Reference proteome</keyword>
<dbReference type="GO" id="GO:0050532">
    <property type="term" value="F:2-phosphosulfolactate phosphatase activity"/>
    <property type="evidence" value="ECO:0007669"/>
    <property type="project" value="UniProtKB-EC"/>
</dbReference>
<dbReference type="Pfam" id="PF04029">
    <property type="entry name" value="2-ph_phosp"/>
    <property type="match status" value="1"/>
</dbReference>
<comment type="cofactor">
    <cofactor evidence="1">
        <name>Mg(2+)</name>
        <dbReference type="ChEBI" id="CHEBI:18420"/>
    </cofactor>
</comment>
<keyword evidence="5" id="KW-0378">Hydrolase</keyword>
<dbReference type="PANTHER" id="PTHR37311">
    <property type="entry name" value="2-PHOSPHOSULFOLACTATE PHOSPHATASE-RELATED"/>
    <property type="match status" value="1"/>
</dbReference>
<evidence type="ECO:0000256" key="1">
    <source>
        <dbReference type="ARBA" id="ARBA00001946"/>
    </source>
</evidence>
<comment type="similarity">
    <text evidence="2">Belongs to the ComB family.</text>
</comment>
<organism evidence="8 9">
    <name type="scientific">Thermogemmatispora aurantia</name>
    <dbReference type="NCBI Taxonomy" id="2045279"/>
    <lineage>
        <taxon>Bacteria</taxon>
        <taxon>Bacillati</taxon>
        <taxon>Chloroflexota</taxon>
        <taxon>Ktedonobacteria</taxon>
        <taxon>Thermogemmatisporales</taxon>
        <taxon>Thermogemmatisporaceae</taxon>
        <taxon>Thermogemmatispora</taxon>
    </lineage>
</organism>
<evidence type="ECO:0000256" key="5">
    <source>
        <dbReference type="ARBA" id="ARBA00022801"/>
    </source>
</evidence>
<evidence type="ECO:0000313" key="9">
    <source>
        <dbReference type="Proteomes" id="UP000334820"/>
    </source>
</evidence>
<dbReference type="RefSeq" id="WP_170293387.1">
    <property type="nucleotide sequence ID" value="NZ_BKZV01000005.1"/>
</dbReference>
<dbReference type="InterPro" id="IPR005238">
    <property type="entry name" value="ComB-like"/>
</dbReference>
<name>A0A5J4KF26_9CHLR</name>
<dbReference type="PANTHER" id="PTHR37311:SF1">
    <property type="entry name" value="2-PHOSPHOSULFOLACTATE PHOSPHATASE-RELATED"/>
    <property type="match status" value="1"/>
</dbReference>
<reference evidence="8 9" key="1">
    <citation type="journal article" date="2019" name="Int. J. Syst. Evol. Microbiol.">
        <title>Thermogemmatispora aurantia sp. nov. and Thermogemmatispora argillosa sp. nov., within the class Ktedonobacteria, and emended description of the genus Thermogemmatispora.</title>
        <authorList>
            <person name="Zheng Y."/>
            <person name="Wang C.M."/>
            <person name="Sakai Y."/>
            <person name="Abe K."/>
            <person name="Yokota A."/>
            <person name="Yabe S."/>
        </authorList>
    </citation>
    <scope>NUCLEOTIDE SEQUENCE [LARGE SCALE GENOMIC DNA]</scope>
    <source>
        <strain evidence="8 9">A1-2</strain>
    </source>
</reference>
<comment type="catalytic activity">
    <reaction evidence="7">
        <text>(2R)-O-phospho-3-sulfolactate + H2O = (2R)-3-sulfolactate + phosphate</text>
        <dbReference type="Rhea" id="RHEA:23416"/>
        <dbReference type="ChEBI" id="CHEBI:15377"/>
        <dbReference type="ChEBI" id="CHEBI:15597"/>
        <dbReference type="ChEBI" id="CHEBI:43474"/>
        <dbReference type="ChEBI" id="CHEBI:58738"/>
        <dbReference type="EC" id="3.1.3.71"/>
    </reaction>
</comment>
<evidence type="ECO:0000313" key="8">
    <source>
        <dbReference type="EMBL" id="GER84971.1"/>
    </source>
</evidence>
<dbReference type="SUPFAM" id="SSF142823">
    <property type="entry name" value="ComB-like"/>
    <property type="match status" value="1"/>
</dbReference>
<evidence type="ECO:0000256" key="7">
    <source>
        <dbReference type="ARBA" id="ARBA00033711"/>
    </source>
</evidence>
<accession>A0A5J4KF26</accession>